<dbReference type="Gene3D" id="1.10.1760.20">
    <property type="match status" value="1"/>
</dbReference>
<comment type="caution">
    <text evidence="16">The sequence shown here is derived from an EMBL/GenBank/DDBJ whole genome shotgun (WGS) entry which is preliminary data.</text>
</comment>
<dbReference type="InterPro" id="IPR050640">
    <property type="entry name" value="Bact_2-comp_sensor_kinase"/>
</dbReference>
<keyword evidence="8" id="KW-0547">Nucleotide-binding</keyword>
<accession>A0A069R9Q9</accession>
<keyword evidence="17" id="KW-1185">Reference proteome</keyword>
<dbReference type="Pfam" id="PF06580">
    <property type="entry name" value="His_kinase"/>
    <property type="match status" value="1"/>
</dbReference>
<dbReference type="Proteomes" id="UP000027946">
    <property type="component" value="Unassembled WGS sequence"/>
</dbReference>
<dbReference type="PROSITE" id="PS50109">
    <property type="entry name" value="HIS_KIN"/>
    <property type="match status" value="1"/>
</dbReference>
<evidence type="ECO:0000256" key="2">
    <source>
        <dbReference type="ARBA" id="ARBA00004651"/>
    </source>
</evidence>
<dbReference type="RefSeq" id="WP_038267621.1">
    <property type="nucleotide sequence ID" value="NZ_FSRH01000004.1"/>
</dbReference>
<dbReference type="InterPro" id="IPR010559">
    <property type="entry name" value="Sig_transdc_His_kin_internal"/>
</dbReference>
<dbReference type="InterPro" id="IPR036890">
    <property type="entry name" value="HATPase_C_sf"/>
</dbReference>
<dbReference type="PANTHER" id="PTHR34220:SF7">
    <property type="entry name" value="SENSOR HISTIDINE KINASE YPDA"/>
    <property type="match status" value="1"/>
</dbReference>
<evidence type="ECO:0000256" key="8">
    <source>
        <dbReference type="ARBA" id="ARBA00022741"/>
    </source>
</evidence>
<name>A0A069R9Q9_PEPLI</name>
<comment type="catalytic activity">
    <reaction evidence="1">
        <text>ATP + protein L-histidine = ADP + protein N-phospho-L-histidine.</text>
        <dbReference type="EC" id="2.7.13.3"/>
    </reaction>
</comment>
<gene>
    <name evidence="16" type="ORF">CLIT_23c00760</name>
</gene>
<evidence type="ECO:0000256" key="14">
    <source>
        <dbReference type="SAM" id="Phobius"/>
    </source>
</evidence>
<feature type="domain" description="Histidine kinase" evidence="15">
    <location>
        <begin position="457"/>
        <end position="556"/>
    </location>
</feature>
<feature type="transmembrane region" description="Helical" evidence="14">
    <location>
        <begin position="103"/>
        <end position="125"/>
    </location>
</feature>
<keyword evidence="12" id="KW-0902">Two-component regulatory system</keyword>
<dbReference type="GO" id="GO:0005524">
    <property type="term" value="F:ATP binding"/>
    <property type="evidence" value="ECO:0007669"/>
    <property type="project" value="UniProtKB-KW"/>
</dbReference>
<dbReference type="Gene3D" id="3.30.565.10">
    <property type="entry name" value="Histidine kinase-like ATPase, C-terminal domain"/>
    <property type="match status" value="1"/>
</dbReference>
<evidence type="ECO:0000313" key="16">
    <source>
        <dbReference type="EMBL" id="KDR93804.1"/>
    </source>
</evidence>
<dbReference type="InterPro" id="IPR003594">
    <property type="entry name" value="HATPase_dom"/>
</dbReference>
<dbReference type="GO" id="GO:0000155">
    <property type="term" value="F:phosphorelay sensor kinase activity"/>
    <property type="evidence" value="ECO:0007669"/>
    <property type="project" value="InterPro"/>
</dbReference>
<dbReference type="GO" id="GO:0005886">
    <property type="term" value="C:plasma membrane"/>
    <property type="evidence" value="ECO:0007669"/>
    <property type="project" value="UniProtKB-SubCell"/>
</dbReference>
<organism evidence="16 17">
    <name type="scientific">Peptoclostridium litorale DSM 5388</name>
    <dbReference type="NCBI Taxonomy" id="1121324"/>
    <lineage>
        <taxon>Bacteria</taxon>
        <taxon>Bacillati</taxon>
        <taxon>Bacillota</taxon>
        <taxon>Clostridia</taxon>
        <taxon>Peptostreptococcales</taxon>
        <taxon>Peptoclostridiaceae</taxon>
        <taxon>Peptoclostridium</taxon>
    </lineage>
</organism>
<evidence type="ECO:0000256" key="5">
    <source>
        <dbReference type="ARBA" id="ARBA00022553"/>
    </source>
</evidence>
<evidence type="ECO:0000256" key="12">
    <source>
        <dbReference type="ARBA" id="ARBA00023012"/>
    </source>
</evidence>
<feature type="transmembrane region" description="Helical" evidence="14">
    <location>
        <begin position="12"/>
        <end position="28"/>
    </location>
</feature>
<keyword evidence="10" id="KW-0067">ATP-binding</keyword>
<dbReference type="SUPFAM" id="SSF55781">
    <property type="entry name" value="GAF domain-like"/>
    <property type="match status" value="1"/>
</dbReference>
<comment type="subcellular location">
    <subcellularLocation>
        <location evidence="2">Cell membrane</location>
        <topology evidence="2">Multi-pass membrane protein</topology>
    </subcellularLocation>
</comment>
<evidence type="ECO:0000256" key="6">
    <source>
        <dbReference type="ARBA" id="ARBA00022679"/>
    </source>
</evidence>
<feature type="transmembrane region" description="Helical" evidence="14">
    <location>
        <begin position="137"/>
        <end position="157"/>
    </location>
</feature>
<dbReference type="GO" id="GO:0071555">
    <property type="term" value="P:cell wall organization"/>
    <property type="evidence" value="ECO:0007669"/>
    <property type="project" value="InterPro"/>
</dbReference>
<evidence type="ECO:0000256" key="3">
    <source>
        <dbReference type="ARBA" id="ARBA00012438"/>
    </source>
</evidence>
<evidence type="ECO:0000259" key="15">
    <source>
        <dbReference type="PROSITE" id="PS50109"/>
    </source>
</evidence>
<evidence type="ECO:0000256" key="4">
    <source>
        <dbReference type="ARBA" id="ARBA00022475"/>
    </source>
</evidence>
<dbReference type="AlphaFoldDB" id="A0A069R9Q9"/>
<keyword evidence="5" id="KW-0597">Phosphoprotein</keyword>
<dbReference type="SUPFAM" id="SSF55874">
    <property type="entry name" value="ATPase domain of HSP90 chaperone/DNA topoisomerase II/histidine kinase"/>
    <property type="match status" value="1"/>
</dbReference>
<keyword evidence="6" id="KW-0808">Transferase</keyword>
<dbReference type="InterPro" id="IPR011620">
    <property type="entry name" value="Sig_transdc_His_kinase_LytS_TM"/>
</dbReference>
<dbReference type="SMART" id="SM00387">
    <property type="entry name" value="HATPase_c"/>
    <property type="match status" value="1"/>
</dbReference>
<dbReference type="PANTHER" id="PTHR34220">
    <property type="entry name" value="SENSOR HISTIDINE KINASE YPDA"/>
    <property type="match status" value="1"/>
</dbReference>
<evidence type="ECO:0000313" key="17">
    <source>
        <dbReference type="Proteomes" id="UP000027946"/>
    </source>
</evidence>
<dbReference type="eggNOG" id="COG3275">
    <property type="taxonomic scope" value="Bacteria"/>
</dbReference>
<feature type="transmembrane region" description="Helical" evidence="14">
    <location>
        <begin position="169"/>
        <end position="189"/>
    </location>
</feature>
<dbReference type="Pfam" id="PF02518">
    <property type="entry name" value="HATPase_c"/>
    <property type="match status" value="1"/>
</dbReference>
<feature type="transmembrane region" description="Helical" evidence="14">
    <location>
        <begin position="73"/>
        <end position="96"/>
    </location>
</feature>
<dbReference type="Gene3D" id="3.30.450.40">
    <property type="match status" value="1"/>
</dbReference>
<keyword evidence="4" id="KW-1003">Cell membrane</keyword>
<dbReference type="InterPro" id="IPR029016">
    <property type="entry name" value="GAF-like_dom_sf"/>
</dbReference>
<protein>
    <recommendedName>
        <fullName evidence="3">histidine kinase</fullName>
        <ecNumber evidence="3">2.7.13.3</ecNumber>
    </recommendedName>
</protein>
<dbReference type="EMBL" id="JJMM01000026">
    <property type="protein sequence ID" value="KDR93804.1"/>
    <property type="molecule type" value="Genomic_DNA"/>
</dbReference>
<dbReference type="Pfam" id="PF07694">
    <property type="entry name" value="5TM-5TMR_LYT"/>
    <property type="match status" value="1"/>
</dbReference>
<keyword evidence="11 14" id="KW-1133">Transmembrane helix</keyword>
<keyword evidence="9 16" id="KW-0418">Kinase</keyword>
<evidence type="ECO:0000256" key="10">
    <source>
        <dbReference type="ARBA" id="ARBA00022840"/>
    </source>
</evidence>
<dbReference type="STRING" id="1121324.CLIT_23c00760"/>
<dbReference type="InterPro" id="IPR005467">
    <property type="entry name" value="His_kinase_dom"/>
</dbReference>
<feature type="transmembrane region" description="Helical" evidence="14">
    <location>
        <begin position="40"/>
        <end position="61"/>
    </location>
</feature>
<evidence type="ECO:0000256" key="11">
    <source>
        <dbReference type="ARBA" id="ARBA00022989"/>
    </source>
</evidence>
<sequence length="556" mass="60802">MAELFQHLVNNLGYVIVITFFISRFKGFRQIIIKEKFKAADMVLLAVIFGTFGIMGTYVGIDVNGAIANTRNIGIMVGGILCGPFVGIVSSMIAAVHRIAIDIGGITAIPCAISTVVGGVLSGIIYKRAKLKNRWVWGLGGGILLESLSMLLILIMSKPFDTAYQIVKDIYIPMMMVNGGGIAIVILMIENIFEEQEEIGAKQSKLALEIANMTLPYFRDINPKSLENVCKIIKEKVGADAVAITDNDTVRAHVGLGDDHHIEGQNILTHATEDVIRLGKVSVLQRPSEIGCSHPDCPLRSAIVVPLKEQDSVIGALKIYYGKENAVLQSSIILAQGLSQLISTQMELSKIEKLRGMATRAELKALQAQINPHFMFNALNTIVSFIRIDPDKARALIIDLSTYLRHNIGSDEQLVDIKKEMEHVNAYVKIEQARFGDKLSVVWDIDDDIDIKIPSFLIQPLVENSIKHGILKGAGFGTVRINAKKTPEGVVVSIEDDGMGISKDVIDCIYSGAESSRTDKGGIGLSNVHNRIRLMYGKGVTIERLPKGTRISFVVK</sequence>
<reference evidence="16 17" key="1">
    <citation type="submission" date="2014-03" db="EMBL/GenBank/DDBJ databases">
        <title>Genome sequence of Clostridium litorale W6, DSM 5388.</title>
        <authorList>
            <person name="Poehlein A."/>
            <person name="Jagirdar A."/>
            <person name="Khonsari B."/>
            <person name="Chibani C.M."/>
            <person name="Gutierrez Gutierrez D.A."/>
            <person name="Davydova E."/>
            <person name="Alghaithi H.S."/>
            <person name="Nair K.P."/>
            <person name="Dhamotharan K."/>
            <person name="Chandran L."/>
            <person name="G W."/>
            <person name="Daniel R."/>
        </authorList>
    </citation>
    <scope>NUCLEOTIDE SEQUENCE [LARGE SCALE GENOMIC DNA]</scope>
    <source>
        <strain evidence="16 17">W6</strain>
    </source>
</reference>
<dbReference type="OrthoDB" id="9809348at2"/>
<keyword evidence="13 14" id="KW-0472">Membrane</keyword>
<evidence type="ECO:0000256" key="1">
    <source>
        <dbReference type="ARBA" id="ARBA00000085"/>
    </source>
</evidence>
<evidence type="ECO:0000256" key="9">
    <source>
        <dbReference type="ARBA" id="ARBA00022777"/>
    </source>
</evidence>
<evidence type="ECO:0000256" key="7">
    <source>
        <dbReference type="ARBA" id="ARBA00022692"/>
    </source>
</evidence>
<evidence type="ECO:0000256" key="13">
    <source>
        <dbReference type="ARBA" id="ARBA00023136"/>
    </source>
</evidence>
<proteinExistence type="predicted"/>
<dbReference type="EC" id="2.7.13.3" evidence="3"/>
<keyword evidence="7 14" id="KW-0812">Transmembrane</keyword>